<dbReference type="PANTHER" id="PTHR11232">
    <property type="entry name" value="PHOSPHOTYROSINE INTERACTION DOMAIN-CONTAINING FAMILY MEMBER"/>
    <property type="match status" value="1"/>
</dbReference>
<keyword evidence="12" id="KW-1185">Reference proteome</keyword>
<evidence type="ECO:0000313" key="12">
    <source>
        <dbReference type="Proteomes" id="UP000069272"/>
    </source>
</evidence>
<dbReference type="EC" id="2.3.2.27" evidence="3"/>
<feature type="compositionally biased region" description="Low complexity" evidence="9">
    <location>
        <begin position="553"/>
        <end position="573"/>
    </location>
</feature>
<dbReference type="Pfam" id="PF13639">
    <property type="entry name" value="zf-RING_2"/>
    <property type="match status" value="1"/>
</dbReference>
<evidence type="ECO:0000256" key="1">
    <source>
        <dbReference type="ARBA" id="ARBA00000900"/>
    </source>
</evidence>
<dbReference type="GO" id="GO:0061630">
    <property type="term" value="F:ubiquitin protein ligase activity"/>
    <property type="evidence" value="ECO:0007669"/>
    <property type="project" value="UniProtKB-EC"/>
</dbReference>
<dbReference type="CDD" id="cd16667">
    <property type="entry name" value="RING-H2_RNF126-like"/>
    <property type="match status" value="1"/>
</dbReference>
<proteinExistence type="predicted"/>
<evidence type="ECO:0000256" key="6">
    <source>
        <dbReference type="ARBA" id="ARBA00022771"/>
    </source>
</evidence>
<evidence type="ECO:0000256" key="8">
    <source>
        <dbReference type="ARBA" id="ARBA00022833"/>
    </source>
</evidence>
<reference evidence="11 12" key="1">
    <citation type="journal article" date="2017" name="G3 (Bethesda)">
        <title>The Physical Genome Mapping of Anopheles albimanus Corrected Scaffold Misassemblies and Identified Interarm Rearrangements in Genus Anopheles.</title>
        <authorList>
            <person name="Artemov G.N."/>
            <person name="Peery A.N."/>
            <person name="Jiang X."/>
            <person name="Tu Z."/>
            <person name="Stegniy V.N."/>
            <person name="Sharakhova M.V."/>
            <person name="Sharakhov I.V."/>
        </authorList>
    </citation>
    <scope>NUCLEOTIDE SEQUENCE [LARGE SCALE GENOMIC DNA]</scope>
    <source>
        <strain evidence="11 12">ALBI9_A</strain>
    </source>
</reference>
<feature type="region of interest" description="Disordered" evidence="9">
    <location>
        <begin position="1202"/>
        <end position="1268"/>
    </location>
</feature>
<dbReference type="PANTHER" id="PTHR11232:SF2">
    <property type="entry name" value="FI05246P"/>
    <property type="match status" value="1"/>
</dbReference>
<dbReference type="Gene3D" id="3.30.40.10">
    <property type="entry name" value="Zinc/RING finger domain, C3HC4 (zinc finger)"/>
    <property type="match status" value="1"/>
</dbReference>
<keyword evidence="5" id="KW-0479">Metal-binding</keyword>
<dbReference type="InterPro" id="IPR033930">
    <property type="entry name" value="FAM43A/B_PTB"/>
</dbReference>
<dbReference type="InterPro" id="IPR006020">
    <property type="entry name" value="PTB/PI_dom"/>
</dbReference>
<evidence type="ECO:0000313" key="11">
    <source>
        <dbReference type="EnsemblMetazoa" id="AALB002395-PA"/>
    </source>
</evidence>
<dbReference type="VEuPathDB" id="VectorBase:AALB20_026535"/>
<feature type="compositionally biased region" description="Low complexity" evidence="9">
    <location>
        <begin position="1136"/>
        <end position="1165"/>
    </location>
</feature>
<name>A0A182F7D6_ANOAL</name>
<feature type="region of interest" description="Disordered" evidence="9">
    <location>
        <begin position="517"/>
        <end position="573"/>
    </location>
</feature>
<dbReference type="InterPro" id="IPR011993">
    <property type="entry name" value="PH-like_dom_sf"/>
</dbReference>
<evidence type="ECO:0000256" key="3">
    <source>
        <dbReference type="ARBA" id="ARBA00012483"/>
    </source>
</evidence>
<dbReference type="GO" id="GO:0000209">
    <property type="term" value="P:protein polyubiquitination"/>
    <property type="evidence" value="ECO:0007669"/>
    <property type="project" value="UniProtKB-ARBA"/>
</dbReference>
<dbReference type="EnsemblMetazoa" id="AALB002395-RA">
    <property type="protein sequence ID" value="AALB002395-PA"/>
    <property type="gene ID" value="AALB002395"/>
</dbReference>
<feature type="compositionally biased region" description="Low complexity" evidence="9">
    <location>
        <begin position="923"/>
        <end position="941"/>
    </location>
</feature>
<evidence type="ECO:0000256" key="4">
    <source>
        <dbReference type="ARBA" id="ARBA00022679"/>
    </source>
</evidence>
<protein>
    <recommendedName>
        <fullName evidence="3">RING-type E3 ubiquitin transferase</fullName>
        <ecNumber evidence="3">2.3.2.27</ecNumber>
    </recommendedName>
</protein>
<feature type="compositionally biased region" description="Polar residues" evidence="9">
    <location>
        <begin position="1202"/>
        <end position="1221"/>
    </location>
</feature>
<dbReference type="VEuPathDB" id="VectorBase:AALB20_028497"/>
<dbReference type="Proteomes" id="UP000069272">
    <property type="component" value="Chromosome 2R"/>
</dbReference>
<feature type="region of interest" description="Disordered" evidence="9">
    <location>
        <begin position="455"/>
        <end position="478"/>
    </location>
</feature>
<dbReference type="VEuPathDB" id="VectorBase:AALB002395"/>
<feature type="domain" description="RING-type" evidence="10">
    <location>
        <begin position="1065"/>
        <end position="1106"/>
    </location>
</feature>
<dbReference type="Gene3D" id="2.30.29.30">
    <property type="entry name" value="Pleckstrin-homology domain (PH domain)/Phosphotyrosine-binding domain (PTB)"/>
    <property type="match status" value="1"/>
</dbReference>
<dbReference type="InterPro" id="IPR051133">
    <property type="entry name" value="Adapter_Engulfment-Domain"/>
</dbReference>
<keyword evidence="6" id="KW-0863">Zinc-finger</keyword>
<evidence type="ECO:0000256" key="2">
    <source>
        <dbReference type="ARBA" id="ARBA00004906"/>
    </source>
</evidence>
<dbReference type="FunFam" id="3.30.40.10:FF:000069">
    <property type="entry name" value="E3 ubiquitin-protein ligase RNF115"/>
    <property type="match status" value="1"/>
</dbReference>
<dbReference type="AlphaFoldDB" id="A0A182F7D6"/>
<feature type="compositionally biased region" description="Acidic residues" evidence="9">
    <location>
        <begin position="192"/>
        <end position="201"/>
    </location>
</feature>
<evidence type="ECO:0000259" key="10">
    <source>
        <dbReference type="PROSITE" id="PS50089"/>
    </source>
</evidence>
<evidence type="ECO:0000256" key="7">
    <source>
        <dbReference type="ARBA" id="ARBA00022786"/>
    </source>
</evidence>
<dbReference type="GO" id="GO:0008270">
    <property type="term" value="F:zinc ion binding"/>
    <property type="evidence" value="ECO:0007669"/>
    <property type="project" value="UniProtKB-KW"/>
</dbReference>
<dbReference type="CDD" id="cd01214">
    <property type="entry name" value="PTB_FAM43A"/>
    <property type="match status" value="1"/>
</dbReference>
<feature type="compositionally biased region" description="Polar residues" evidence="9">
    <location>
        <begin position="1110"/>
        <end position="1130"/>
    </location>
</feature>
<dbReference type="Pfam" id="PF14369">
    <property type="entry name" value="Zn_ribbon_19"/>
    <property type="match status" value="1"/>
</dbReference>
<feature type="compositionally biased region" description="Low complexity" evidence="9">
    <location>
        <begin position="953"/>
        <end position="966"/>
    </location>
</feature>
<keyword evidence="8" id="KW-0862">Zinc</keyword>
<feature type="compositionally biased region" description="Basic residues" evidence="9">
    <location>
        <begin position="529"/>
        <end position="539"/>
    </location>
</feature>
<feature type="region of interest" description="Disordered" evidence="9">
    <location>
        <begin position="192"/>
        <end position="220"/>
    </location>
</feature>
<organism evidence="11 12">
    <name type="scientific">Anopheles albimanus</name>
    <name type="common">New world malaria mosquito</name>
    <dbReference type="NCBI Taxonomy" id="7167"/>
    <lineage>
        <taxon>Eukaryota</taxon>
        <taxon>Metazoa</taxon>
        <taxon>Ecdysozoa</taxon>
        <taxon>Arthropoda</taxon>
        <taxon>Hexapoda</taxon>
        <taxon>Insecta</taxon>
        <taxon>Pterygota</taxon>
        <taxon>Neoptera</taxon>
        <taxon>Endopterygota</taxon>
        <taxon>Diptera</taxon>
        <taxon>Nematocera</taxon>
        <taxon>Culicoidea</taxon>
        <taxon>Culicidae</taxon>
        <taxon>Anophelinae</taxon>
        <taxon>Anopheles</taxon>
    </lineage>
</organism>
<evidence type="ECO:0000256" key="9">
    <source>
        <dbReference type="SAM" id="MobiDB-lite"/>
    </source>
</evidence>
<sequence length="1268" mass="135316">METVIKQILTAGCVSPLLLLAGDGCVEKPLATLWRNYTQNSKPDVMMKLCLCPSGLKATTRQHGLTEYWSHRITYCSSPKNYPRVFCWIYRHEGRKLKHEFRCHAVICSKENIAQEISTILKENLAKALREFKRDKLNRQNARLSLANSVYDNPSMPRRKIMLSVGANNYRPPLERSKSAPKLMAIEEMIGEEEEEDDAQGEDNHRGAGTTLRSKSTSSSGAAAGLVLEACCREDALFPSTTLDVEAKVPLKNENIVQASPMNKSVDSILDTIGQEPEEEEEEQDETDARREQEDQQQTTPDAEGLMMVRGKSKRSHSSDSSEDDFEAFLAHYNYNSSEPLSTELISYFDMKLNPTAVCSMHDLTQRHHSDLLGSLEPALEDTQRLALSLDDLDHYPLEGLVAPEEEDEQEASEKGTGGRAAQTGRRRADAADEEVFFNQDEVLEMLRTAAESAAGSGNGYQYHHHHHHHHHLHHNRRLSSDPRLSCLHGDDDTAPPSLLCVSATLNASVGGAGGNAGAGAGGDGVGGPHHHLHHHHHHQDSDEGSISSGCETSSTVTTNTDDSVATATAPSSSAATLAALSKPCSVLERVRSFEQLAENQVIHVPLGERQSSLAPGVAPASPGTPQSPVADAMIFKRSITFPAPGIKSNFLIPMAGSGPASEPIDSPLDSLVDHVSGAGPPGHHLLHQYREEHQQRTVAAVENSKPKVRHVRLKATAVAAAVNTELINQLQAIDSDSEFSDESGYVEFQDNQPSINFPSDQRANNNRRHIGLRPREAGCKATIMEAMVENSANPPPRFYCHSCSVEIDSVSPDFTCPHCSEGFIEELPAGERGAASSGGAPGGSGPESDGPPIDYVNAQLNPDTIGRLAGELLSNSFLSPLYSIYDDEPAGGSGGSGTNSTSSSYVTFPPDDIPLGDGTGGPPTAASSAGSGGVEVASGSTGTGAPGGGGSSSSSSSSSTGSGPSMHHRLAMGRRGGRRNITHLDHILREFFISVADGAPGGVPLFFMGNPGDYAWGREGIDSIVTQLLNQMDNTGPPPLEKERIAEIPTVAISEKQVEMKLQCSVCFEDFQVGESVRKLPCLHVYHEPCIIPWLELHGTCPSCRKSLTPESGSQQPGAQQATATSQQPEPMDTSQQQAVPAPESSQSQQPQQQQPQQTQEPQPGATPSQSAGSAGRQNNPNFVAFTIRDLLPILSGPGATVTTRYDPSRPSIFSSPTATGSRNASDASSQSSAGGPGSTANGGPSSGSSTNNGSNATADDDYFSLD</sequence>
<dbReference type="InterPro" id="IPR039525">
    <property type="entry name" value="RNF126-like_zinc-ribbon"/>
</dbReference>
<accession>A0A182F7D6</accession>
<feature type="region of interest" description="Disordered" evidence="9">
    <location>
        <begin position="890"/>
        <end position="978"/>
    </location>
</feature>
<feature type="compositionally biased region" description="Low complexity" evidence="9">
    <location>
        <begin position="209"/>
        <end position="220"/>
    </location>
</feature>
<feature type="compositionally biased region" description="Gly residues" evidence="9">
    <location>
        <begin position="942"/>
        <end position="952"/>
    </location>
</feature>
<dbReference type="SUPFAM" id="SSF57850">
    <property type="entry name" value="RING/U-box"/>
    <property type="match status" value="1"/>
</dbReference>
<feature type="region of interest" description="Disordered" evidence="9">
    <location>
        <begin position="275"/>
        <end position="322"/>
    </location>
</feature>
<feature type="region of interest" description="Disordered" evidence="9">
    <location>
        <begin position="832"/>
        <end position="859"/>
    </location>
</feature>
<feature type="compositionally biased region" description="Gly residues" evidence="9">
    <location>
        <begin position="517"/>
        <end position="528"/>
    </location>
</feature>
<feature type="compositionally biased region" description="Low complexity" evidence="9">
    <location>
        <begin position="1222"/>
        <end position="1259"/>
    </location>
</feature>
<dbReference type="InterPro" id="IPR001841">
    <property type="entry name" value="Znf_RING"/>
</dbReference>
<comment type="pathway">
    <text evidence="2">Protein modification; protein ubiquitination.</text>
</comment>
<feature type="region of interest" description="Disordered" evidence="9">
    <location>
        <begin position="1107"/>
        <end position="1181"/>
    </location>
</feature>
<dbReference type="SMART" id="SM00462">
    <property type="entry name" value="PTB"/>
    <property type="match status" value="1"/>
</dbReference>
<evidence type="ECO:0000256" key="5">
    <source>
        <dbReference type="ARBA" id="ARBA00022723"/>
    </source>
</evidence>
<feature type="region of interest" description="Disordered" evidence="9">
    <location>
        <begin position="403"/>
        <end position="432"/>
    </location>
</feature>
<comment type="catalytic activity">
    <reaction evidence="1">
        <text>S-ubiquitinyl-[E2 ubiquitin-conjugating enzyme]-L-cysteine + [acceptor protein]-L-lysine = [E2 ubiquitin-conjugating enzyme]-L-cysteine + N(6)-ubiquitinyl-[acceptor protein]-L-lysine.</text>
        <dbReference type="EC" id="2.3.2.27"/>
    </reaction>
</comment>
<dbReference type="Pfam" id="PF14719">
    <property type="entry name" value="PID_2"/>
    <property type="match status" value="1"/>
</dbReference>
<feature type="compositionally biased region" description="Basic residues" evidence="9">
    <location>
        <begin position="967"/>
        <end position="978"/>
    </location>
</feature>
<feature type="compositionally biased region" description="Acidic residues" evidence="9">
    <location>
        <begin position="276"/>
        <end position="286"/>
    </location>
</feature>
<keyword evidence="4" id="KW-0808">Transferase</keyword>
<dbReference type="InterPro" id="IPR013083">
    <property type="entry name" value="Znf_RING/FYVE/PHD"/>
</dbReference>
<reference evidence="11" key="2">
    <citation type="submission" date="2022-08" db="UniProtKB">
        <authorList>
            <consortium name="EnsemblMetazoa"/>
        </authorList>
    </citation>
    <scope>IDENTIFICATION</scope>
    <source>
        <strain evidence="11">STECLA/ALBI9_A</strain>
    </source>
</reference>
<dbReference type="SUPFAM" id="SSF50729">
    <property type="entry name" value="PH domain-like"/>
    <property type="match status" value="1"/>
</dbReference>
<dbReference type="SMART" id="SM00184">
    <property type="entry name" value="RING"/>
    <property type="match status" value="1"/>
</dbReference>
<keyword evidence="7" id="KW-0833">Ubl conjugation pathway</keyword>
<feature type="compositionally biased region" description="Basic residues" evidence="9">
    <location>
        <begin position="463"/>
        <end position="478"/>
    </location>
</feature>
<feature type="compositionally biased region" description="Polar residues" evidence="9">
    <location>
        <begin position="1167"/>
        <end position="1181"/>
    </location>
</feature>
<dbReference type="PROSITE" id="PS50089">
    <property type="entry name" value="ZF_RING_2"/>
    <property type="match status" value="1"/>
</dbReference>